<evidence type="ECO:0000256" key="7">
    <source>
        <dbReference type="RuleBase" id="RU362106"/>
    </source>
</evidence>
<evidence type="ECO:0000256" key="1">
    <source>
        <dbReference type="ARBA" id="ARBA00022552"/>
    </source>
</evidence>
<proteinExistence type="inferred from homology"/>
<dbReference type="NCBIfam" id="TIGR00755">
    <property type="entry name" value="ksgA"/>
    <property type="match status" value="1"/>
</dbReference>
<feature type="binding site" evidence="6">
    <location>
        <position position="136"/>
    </location>
    <ligand>
        <name>S-adenosyl-L-methionine</name>
        <dbReference type="ChEBI" id="CHEBI:59789"/>
    </ligand>
</feature>
<dbReference type="EC" id="2.1.1.-" evidence="7"/>
<reference evidence="9" key="1">
    <citation type="submission" date="2024-02" db="EMBL/GenBank/DDBJ databases">
        <authorList>
            <consortium name="ELIXIR-Norway"/>
            <consortium name="Elixir Norway"/>
        </authorList>
    </citation>
    <scope>NUCLEOTIDE SEQUENCE</scope>
</reference>
<dbReference type="PROSITE" id="PS51689">
    <property type="entry name" value="SAM_RNA_A_N6_MT"/>
    <property type="match status" value="1"/>
</dbReference>
<dbReference type="EMBL" id="OZ019896">
    <property type="protein sequence ID" value="CAK9223687.1"/>
    <property type="molecule type" value="Genomic_DNA"/>
</dbReference>
<comment type="similarity">
    <text evidence="6 7">Belongs to the class I-like SAM-binding methyltransferase superfamily. rRNA adenine N(6)-methyltransferase family.</text>
</comment>
<keyword evidence="4 6" id="KW-0949">S-adenosyl-L-methionine</keyword>
<dbReference type="InterPro" id="IPR001737">
    <property type="entry name" value="KsgA/Erm"/>
</dbReference>
<feature type="domain" description="Ribosomal RNA adenine methylase transferase N-terminal" evidence="8">
    <location>
        <begin position="95"/>
        <end position="279"/>
    </location>
</feature>
<dbReference type="InterPro" id="IPR020596">
    <property type="entry name" value="rRNA_Ade_Mease_Trfase_CS"/>
</dbReference>
<keyword evidence="3 6" id="KW-0808">Transferase</keyword>
<dbReference type="InterPro" id="IPR011530">
    <property type="entry name" value="rRNA_adenine_dimethylase"/>
</dbReference>
<dbReference type="Gene3D" id="1.10.8.100">
    <property type="entry name" value="Ribosomal RNA adenine dimethylase-like, domain 2"/>
    <property type="match status" value="1"/>
</dbReference>
<dbReference type="Proteomes" id="UP001497512">
    <property type="component" value="Chromosome 4"/>
</dbReference>
<evidence type="ECO:0000313" key="10">
    <source>
        <dbReference type="Proteomes" id="UP001497512"/>
    </source>
</evidence>
<feature type="binding site" evidence="6">
    <location>
        <position position="88"/>
    </location>
    <ligand>
        <name>S-adenosyl-L-methionine</name>
        <dbReference type="ChEBI" id="CHEBI:59789"/>
    </ligand>
</feature>
<evidence type="ECO:0000313" key="9">
    <source>
        <dbReference type="EMBL" id="CAK9223687.1"/>
    </source>
</evidence>
<feature type="binding site" evidence="6">
    <location>
        <position position="115"/>
    </location>
    <ligand>
        <name>S-adenosyl-L-methionine</name>
        <dbReference type="ChEBI" id="CHEBI:59789"/>
    </ligand>
</feature>
<dbReference type="InterPro" id="IPR020598">
    <property type="entry name" value="rRNA_Ade_methylase_Trfase_N"/>
</dbReference>
<dbReference type="PANTHER" id="PTHR11727:SF27">
    <property type="entry name" value="RIBOSOMAL RNA SMALL SUBUNIT METHYLTRANSFERASE, CHLOROPLASTIC"/>
    <property type="match status" value="1"/>
</dbReference>
<dbReference type="InterPro" id="IPR023165">
    <property type="entry name" value="rRNA_Ade_diMease-like_C"/>
</dbReference>
<evidence type="ECO:0000256" key="6">
    <source>
        <dbReference type="PROSITE-ProRule" id="PRU01026"/>
    </source>
</evidence>
<dbReference type="Gene3D" id="3.40.50.150">
    <property type="entry name" value="Vaccinia Virus protein VP39"/>
    <property type="match status" value="1"/>
</dbReference>
<evidence type="ECO:0000259" key="8">
    <source>
        <dbReference type="SMART" id="SM00650"/>
    </source>
</evidence>
<keyword evidence="10" id="KW-1185">Reference proteome</keyword>
<keyword evidence="5 6" id="KW-0694">RNA-binding</keyword>
<dbReference type="Pfam" id="PF00398">
    <property type="entry name" value="RrnaAD"/>
    <property type="match status" value="1"/>
</dbReference>
<keyword evidence="2 6" id="KW-0489">Methyltransferase</keyword>
<dbReference type="SUPFAM" id="SSF53335">
    <property type="entry name" value="S-adenosyl-L-methionine-dependent methyltransferases"/>
    <property type="match status" value="1"/>
</dbReference>
<dbReference type="CDD" id="cd02440">
    <property type="entry name" value="AdoMet_MTases"/>
    <property type="match status" value="1"/>
</dbReference>
<feature type="binding site" evidence="6">
    <location>
        <position position="161"/>
    </location>
    <ligand>
        <name>S-adenosyl-L-methionine</name>
        <dbReference type="ChEBI" id="CHEBI:59789"/>
    </ligand>
</feature>
<dbReference type="InterPro" id="IPR029063">
    <property type="entry name" value="SAM-dependent_MTases_sf"/>
</dbReference>
<keyword evidence="1 7" id="KW-0698">rRNA processing</keyword>
<feature type="binding site" evidence="6">
    <location>
        <position position="90"/>
    </location>
    <ligand>
        <name>S-adenosyl-L-methionine</name>
        <dbReference type="ChEBI" id="CHEBI:59789"/>
    </ligand>
</feature>
<feature type="binding site" evidence="6">
    <location>
        <position position="193"/>
    </location>
    <ligand>
        <name>S-adenosyl-L-methionine</name>
        <dbReference type="ChEBI" id="CHEBI:59789"/>
    </ligand>
</feature>
<evidence type="ECO:0000256" key="2">
    <source>
        <dbReference type="ARBA" id="ARBA00022603"/>
    </source>
</evidence>
<protein>
    <recommendedName>
        <fullName evidence="7">rRNA adenine N(6)-methyltransferase</fullName>
        <ecNumber evidence="7">2.1.1.-</ecNumber>
    </recommendedName>
</protein>
<sequence>MSICLGLRVQSHFYTQRPKTEWGSKSLHFGLEIRFIVPCEVARDFRKGRVRRIGVDVIRAERSEDDIHSTLRALQSRNRQPKRWLGQHYMVNEQVNSAMVQLVGIQPGDLILEIGPGTGSLTKFLVEAGAHIIAVEKDRDMAALVAERFAHTDQVEVVHEDFVKWSVSSQINEALEQRYRASTTLKRAKVIANLPFNITTQVVKKLLPLGNTFSHVVLLLQDEAAIRLVDASPDCNEYRPISLLVNFFSVPEYRFSVGRDSFFPQPRVDAGVVSFALKRTSEYPPVASPKAFFTLVNSAFTRKRKMLRNSLQHLHSSESVQSALSSVGLPETSRPDELTLDQFVALHNALTANCSSSI</sequence>
<accession>A0ABP0UKN6</accession>
<dbReference type="PROSITE" id="PS01131">
    <property type="entry name" value="RRNA_A_DIMETH"/>
    <property type="match status" value="1"/>
</dbReference>
<evidence type="ECO:0000256" key="5">
    <source>
        <dbReference type="ARBA" id="ARBA00022884"/>
    </source>
</evidence>
<evidence type="ECO:0000256" key="3">
    <source>
        <dbReference type="ARBA" id="ARBA00022679"/>
    </source>
</evidence>
<dbReference type="PANTHER" id="PTHR11727">
    <property type="entry name" value="DIMETHYLADENOSINE TRANSFERASE"/>
    <property type="match status" value="1"/>
</dbReference>
<evidence type="ECO:0000256" key="4">
    <source>
        <dbReference type="ARBA" id="ARBA00022691"/>
    </source>
</evidence>
<gene>
    <name evidence="9" type="ORF">CSSPTR1EN2_LOCUS16956</name>
</gene>
<name>A0ABP0UKN6_9BRYO</name>
<organism evidence="9 10">
    <name type="scientific">Sphagnum troendelagicum</name>
    <dbReference type="NCBI Taxonomy" id="128251"/>
    <lineage>
        <taxon>Eukaryota</taxon>
        <taxon>Viridiplantae</taxon>
        <taxon>Streptophyta</taxon>
        <taxon>Embryophyta</taxon>
        <taxon>Bryophyta</taxon>
        <taxon>Sphagnophytina</taxon>
        <taxon>Sphagnopsida</taxon>
        <taxon>Sphagnales</taxon>
        <taxon>Sphagnaceae</taxon>
        <taxon>Sphagnum</taxon>
    </lineage>
</organism>
<dbReference type="SMART" id="SM00650">
    <property type="entry name" value="rADc"/>
    <property type="match status" value="1"/>
</dbReference>